<dbReference type="PANTHER" id="PTHR30483">
    <property type="entry name" value="LEUCINE-SPECIFIC-BINDING PROTEIN"/>
    <property type="match status" value="1"/>
</dbReference>
<dbReference type="PROSITE" id="PS51257">
    <property type="entry name" value="PROKAR_LIPOPROTEIN"/>
    <property type="match status" value="1"/>
</dbReference>
<dbReference type="InterPro" id="IPR028081">
    <property type="entry name" value="Leu-bd"/>
</dbReference>
<proteinExistence type="inferred from homology"/>
<evidence type="ECO:0000313" key="5">
    <source>
        <dbReference type="EMBL" id="MBC5581508.1"/>
    </source>
</evidence>
<gene>
    <name evidence="5" type="ORF">H8S23_08285</name>
</gene>
<dbReference type="AlphaFoldDB" id="A0A923I737"/>
<sequence>MFKKTMSLLLAGCLAISLAACGGSDPSSAAGAGSSGAAAGGELPPFKISMITQLTGNNSFGGHEYQYGAELALEHQGGEVNGRKIELVFADGPNTDATVSEFERLYNEGSRVFLSGYGCISDRTFAAMCDEMKVLYLSLAWDYDLIQGPSDYFFRGGANVTAFGSGVMEQAIGIGEQYLNVPADQLKVALVYTTRLSHVADPMKEYAAAHGVTIALEENYPDDTTDFSAIVTKLMNTDYDILIPIQGAADGTPFQKKLHEMNYTPNVTLGAGCYYDTPNFADLGNEITDGILTQSYTTPYIAEGAAPGITKFREDFEAKYGHKPLAHALQAYGGMQIYFKVLETMDPADWDDTAKLAEALKNFKAEEGDLVWYWGVDFDELNNNTLANQFVVNQWVDGELKCVFPDFLKTDEAVIPWKG</sequence>
<dbReference type="RefSeq" id="WP_186887852.1">
    <property type="nucleotide sequence ID" value="NZ_JACONZ010000002.1"/>
</dbReference>
<dbReference type="InterPro" id="IPR051010">
    <property type="entry name" value="BCAA_transport"/>
</dbReference>
<dbReference type="SUPFAM" id="SSF53822">
    <property type="entry name" value="Periplasmic binding protein-like I"/>
    <property type="match status" value="1"/>
</dbReference>
<evidence type="ECO:0000313" key="6">
    <source>
        <dbReference type="Proteomes" id="UP000659630"/>
    </source>
</evidence>
<dbReference type="Pfam" id="PF13458">
    <property type="entry name" value="Peripla_BP_6"/>
    <property type="match status" value="1"/>
</dbReference>
<dbReference type="Gene3D" id="3.40.50.2300">
    <property type="match status" value="2"/>
</dbReference>
<dbReference type="InterPro" id="IPR028082">
    <property type="entry name" value="Peripla_BP_I"/>
</dbReference>
<evidence type="ECO:0000256" key="1">
    <source>
        <dbReference type="ARBA" id="ARBA00010062"/>
    </source>
</evidence>
<feature type="signal peptide" evidence="3">
    <location>
        <begin position="1"/>
        <end position="19"/>
    </location>
</feature>
<evidence type="ECO:0000256" key="2">
    <source>
        <dbReference type="ARBA" id="ARBA00022729"/>
    </source>
</evidence>
<evidence type="ECO:0000259" key="4">
    <source>
        <dbReference type="Pfam" id="PF13458"/>
    </source>
</evidence>
<comment type="similarity">
    <text evidence="1">Belongs to the leucine-binding protein family.</text>
</comment>
<keyword evidence="2 3" id="KW-0732">Signal</keyword>
<comment type="caution">
    <text evidence="5">The sequence shown here is derived from an EMBL/GenBank/DDBJ whole genome shotgun (WGS) entry which is preliminary data.</text>
</comment>
<dbReference type="EMBL" id="JACONZ010000002">
    <property type="protein sequence ID" value="MBC5581508.1"/>
    <property type="molecule type" value="Genomic_DNA"/>
</dbReference>
<accession>A0A923I737</accession>
<keyword evidence="6" id="KW-1185">Reference proteome</keyword>
<evidence type="ECO:0000256" key="3">
    <source>
        <dbReference type="SAM" id="SignalP"/>
    </source>
</evidence>
<name>A0A923I737_9FIRM</name>
<feature type="chain" id="PRO_5039022623" evidence="3">
    <location>
        <begin position="20"/>
        <end position="419"/>
    </location>
</feature>
<protein>
    <submittedName>
        <fullName evidence="5">ABC transporter substrate-binding protein</fullName>
    </submittedName>
</protein>
<reference evidence="5" key="1">
    <citation type="submission" date="2020-08" db="EMBL/GenBank/DDBJ databases">
        <title>Genome public.</title>
        <authorList>
            <person name="Liu C."/>
            <person name="Sun Q."/>
        </authorList>
    </citation>
    <scope>NUCLEOTIDE SEQUENCE</scope>
    <source>
        <strain evidence="5">BX8</strain>
    </source>
</reference>
<feature type="domain" description="Leucine-binding protein" evidence="4">
    <location>
        <begin position="46"/>
        <end position="396"/>
    </location>
</feature>
<dbReference type="Proteomes" id="UP000659630">
    <property type="component" value="Unassembled WGS sequence"/>
</dbReference>
<organism evidence="5 6">
    <name type="scientific">Anaerofilum hominis</name>
    <dbReference type="NCBI Taxonomy" id="2763016"/>
    <lineage>
        <taxon>Bacteria</taxon>
        <taxon>Bacillati</taxon>
        <taxon>Bacillota</taxon>
        <taxon>Clostridia</taxon>
        <taxon>Eubacteriales</taxon>
        <taxon>Oscillospiraceae</taxon>
        <taxon>Anaerofilum</taxon>
    </lineage>
</organism>